<proteinExistence type="predicted"/>
<comment type="caution">
    <text evidence="1">The sequence shown here is derived from an EMBL/GenBank/DDBJ whole genome shotgun (WGS) entry which is preliminary data.</text>
</comment>
<dbReference type="Proteomes" id="UP001310594">
    <property type="component" value="Unassembled WGS sequence"/>
</dbReference>
<evidence type="ECO:0000313" key="1">
    <source>
        <dbReference type="EMBL" id="KAK5693986.1"/>
    </source>
</evidence>
<dbReference type="InterPro" id="IPR038883">
    <property type="entry name" value="AN11006-like"/>
</dbReference>
<gene>
    <name evidence="1" type="ORF">LTR97_009604</name>
</gene>
<organism evidence="1 2">
    <name type="scientific">Elasticomyces elasticus</name>
    <dbReference type="NCBI Taxonomy" id="574655"/>
    <lineage>
        <taxon>Eukaryota</taxon>
        <taxon>Fungi</taxon>
        <taxon>Dikarya</taxon>
        <taxon>Ascomycota</taxon>
        <taxon>Pezizomycotina</taxon>
        <taxon>Dothideomycetes</taxon>
        <taxon>Dothideomycetidae</taxon>
        <taxon>Mycosphaerellales</taxon>
        <taxon>Teratosphaeriaceae</taxon>
        <taxon>Elasticomyces</taxon>
    </lineage>
</organism>
<protein>
    <submittedName>
        <fullName evidence="1">Uncharacterized protein</fullName>
    </submittedName>
</protein>
<name>A0AAN7ZX05_9PEZI</name>
<dbReference type="PANTHER" id="PTHR42085:SF2">
    <property type="entry name" value="F-BOX DOMAIN-CONTAINING PROTEIN"/>
    <property type="match status" value="1"/>
</dbReference>
<reference evidence="1" key="1">
    <citation type="submission" date="2023-08" db="EMBL/GenBank/DDBJ databases">
        <title>Black Yeasts Isolated from many extreme environments.</title>
        <authorList>
            <person name="Coleine C."/>
            <person name="Stajich J.E."/>
            <person name="Selbmann L."/>
        </authorList>
    </citation>
    <scope>NUCLEOTIDE SEQUENCE</scope>
    <source>
        <strain evidence="1">CCFEE 5810</strain>
    </source>
</reference>
<dbReference type="AlphaFoldDB" id="A0AAN7ZX05"/>
<evidence type="ECO:0000313" key="2">
    <source>
        <dbReference type="Proteomes" id="UP001310594"/>
    </source>
</evidence>
<dbReference type="PANTHER" id="PTHR42085">
    <property type="entry name" value="F-BOX DOMAIN-CONTAINING PROTEIN"/>
    <property type="match status" value="1"/>
</dbReference>
<dbReference type="EMBL" id="JAVRQU010000016">
    <property type="protein sequence ID" value="KAK5693986.1"/>
    <property type="molecule type" value="Genomic_DNA"/>
</dbReference>
<sequence length="264" mass="30425">MSRPNTLLDLPAELRVQIASIVFSDPDEYPPSHFRERALRPPTLQPVPFRLSLYHPLLHVCRLLRKEALPCYYANKTVELNGKRQLQDAIMRVADTLPMWKHLHIYWEHGSTPMPPRLLRPGYFKTSPDGDYDQLIERGFAQLKNVLNLRTLRVDFGALYWALPQPSGALDHTLIEHELCKMLSEHTELRSLEICAEALTQFNGLERAGKSFGFHRLLEKEGGVWVFKRSWTIAPVYHCSCQYCSVAMARTMIVIQQGLYISPD</sequence>
<accession>A0AAN7ZX05</accession>